<evidence type="ECO:0000313" key="2">
    <source>
        <dbReference type="Proteomes" id="UP000033166"/>
    </source>
</evidence>
<dbReference type="RefSeq" id="WP_167594960.1">
    <property type="nucleotide sequence ID" value="NZ_LN774769.1"/>
</dbReference>
<dbReference type="HOGENOM" id="CLU_3008680_0_0_9"/>
<accession>A0A0D6DWN8</accession>
<dbReference type="AlphaFoldDB" id="A0A0D6DWN8"/>
<reference evidence="2" key="1">
    <citation type="submission" date="2015-01" db="EMBL/GenBank/DDBJ databases">
        <authorList>
            <person name="Andreevskaya M."/>
        </authorList>
    </citation>
    <scope>NUCLEOTIDE SEQUENCE [LARGE SCALE GENOMIC DNA]</scope>
    <source>
        <strain evidence="2">MKFS47</strain>
    </source>
</reference>
<evidence type="ECO:0000313" key="1">
    <source>
        <dbReference type="EMBL" id="CEN28174.1"/>
    </source>
</evidence>
<proteinExistence type="predicted"/>
<gene>
    <name evidence="1" type="ORF">LACPI_0974</name>
</gene>
<protein>
    <submittedName>
        <fullName evidence="1">Uncharacterized protein</fullName>
    </submittedName>
</protein>
<sequence>MPRVDRSYSQFEEIRNYHDRSMMKWQGFFLSEHTTAMKEDKAGKVYYEYKVTGRLI</sequence>
<dbReference type="KEGG" id="lpk:LACPI_0974"/>
<dbReference type="EMBL" id="LN774769">
    <property type="protein sequence ID" value="CEN28174.1"/>
    <property type="molecule type" value="Genomic_DNA"/>
</dbReference>
<organism evidence="1 2">
    <name type="scientific">Pseudolactococcus piscium MKFS47</name>
    <dbReference type="NCBI Taxonomy" id="297352"/>
    <lineage>
        <taxon>Bacteria</taxon>
        <taxon>Bacillati</taxon>
        <taxon>Bacillota</taxon>
        <taxon>Bacilli</taxon>
        <taxon>Lactobacillales</taxon>
        <taxon>Streptococcaceae</taxon>
        <taxon>Pseudolactococcus</taxon>
    </lineage>
</organism>
<dbReference type="Proteomes" id="UP000033166">
    <property type="component" value="Chromosome I"/>
</dbReference>
<name>A0A0D6DWN8_9LACT</name>